<dbReference type="SUPFAM" id="SSF53623">
    <property type="entry name" value="MurD-like peptide ligases, catalytic domain"/>
    <property type="match status" value="1"/>
</dbReference>
<dbReference type="InterPro" id="IPR004446">
    <property type="entry name" value="Heptose_bisP_phosphatase"/>
</dbReference>
<evidence type="ECO:0000313" key="21">
    <source>
        <dbReference type="Proteomes" id="UP000230056"/>
    </source>
</evidence>
<dbReference type="Pfam" id="PF02875">
    <property type="entry name" value="Mur_ligase_C"/>
    <property type="match status" value="1"/>
</dbReference>
<evidence type="ECO:0000256" key="11">
    <source>
        <dbReference type="ARBA" id="ARBA00022960"/>
    </source>
</evidence>
<evidence type="ECO:0000256" key="17">
    <source>
        <dbReference type="RuleBase" id="RU004136"/>
    </source>
</evidence>
<dbReference type="InterPro" id="IPR035911">
    <property type="entry name" value="MurE/MurF_N"/>
</dbReference>
<comment type="similarity">
    <text evidence="16">Belongs to the MurCDEF family. MurF subfamily.</text>
</comment>
<dbReference type="GO" id="GO:0005975">
    <property type="term" value="P:carbohydrate metabolic process"/>
    <property type="evidence" value="ECO:0007669"/>
    <property type="project" value="InterPro"/>
</dbReference>
<evidence type="ECO:0000259" key="19">
    <source>
        <dbReference type="Pfam" id="PF08245"/>
    </source>
</evidence>
<dbReference type="NCBIfam" id="TIGR01143">
    <property type="entry name" value="murF"/>
    <property type="match status" value="1"/>
</dbReference>
<dbReference type="SUPFAM" id="SSF56784">
    <property type="entry name" value="HAD-like"/>
    <property type="match status" value="1"/>
</dbReference>
<keyword evidence="10 16" id="KW-0067">ATP-binding</keyword>
<evidence type="ECO:0000313" key="20">
    <source>
        <dbReference type="EMBL" id="ATV59674.1"/>
    </source>
</evidence>
<dbReference type="HAMAP" id="MF_02019">
    <property type="entry name" value="MurF"/>
    <property type="match status" value="1"/>
</dbReference>
<dbReference type="InterPro" id="IPR006549">
    <property type="entry name" value="HAD-SF_hydro_IIIA"/>
</dbReference>
<dbReference type="GO" id="GO:0005524">
    <property type="term" value="F:ATP binding"/>
    <property type="evidence" value="ECO:0007669"/>
    <property type="project" value="UniProtKB-UniRule"/>
</dbReference>
<dbReference type="GO" id="GO:0008766">
    <property type="term" value="F:UDP-N-acetylmuramoylalanyl-D-glutamyl-2,6-diaminopimelate-D-alanyl-D-alanine ligase activity"/>
    <property type="evidence" value="ECO:0007669"/>
    <property type="project" value="RHEA"/>
</dbReference>
<evidence type="ECO:0000256" key="5">
    <source>
        <dbReference type="ARBA" id="ARBA00022618"/>
    </source>
</evidence>
<dbReference type="UniPathway" id="UPA00219"/>
<keyword evidence="3 16" id="KW-0963">Cytoplasm</keyword>
<keyword evidence="8" id="KW-0378">Hydrolase</keyword>
<keyword evidence="11 16" id="KW-0133">Cell shape</keyword>
<dbReference type="NCBIfam" id="TIGR01656">
    <property type="entry name" value="Histidinol-ppas"/>
    <property type="match status" value="1"/>
</dbReference>
<dbReference type="GO" id="GO:0005737">
    <property type="term" value="C:cytoplasm"/>
    <property type="evidence" value="ECO:0007669"/>
    <property type="project" value="UniProtKB-SubCell"/>
</dbReference>
<dbReference type="InterPro" id="IPR036565">
    <property type="entry name" value="Mur-like_cat_sf"/>
</dbReference>
<evidence type="ECO:0000256" key="6">
    <source>
        <dbReference type="ARBA" id="ARBA00022723"/>
    </source>
</evidence>
<evidence type="ECO:0000256" key="14">
    <source>
        <dbReference type="ARBA" id="ARBA00023306"/>
    </source>
</evidence>
<dbReference type="NCBIfam" id="TIGR00213">
    <property type="entry name" value="GmhB_yaeD"/>
    <property type="match status" value="1"/>
</dbReference>
<keyword evidence="7 16" id="KW-0547">Nucleotide-binding</keyword>
<dbReference type="GO" id="GO:0047480">
    <property type="term" value="F:UDP-N-acetylmuramoyl-tripeptide-D-alanyl-D-alanine ligase activity"/>
    <property type="evidence" value="ECO:0007669"/>
    <property type="project" value="UniProtKB-UniRule"/>
</dbReference>
<dbReference type="FunFam" id="3.40.50.1000:FF:000037">
    <property type="entry name" value="D,D-heptose 1,7-bisphosphate phosphatase"/>
    <property type="match status" value="1"/>
</dbReference>
<evidence type="ECO:0000256" key="8">
    <source>
        <dbReference type="ARBA" id="ARBA00022801"/>
    </source>
</evidence>
<dbReference type="PANTHER" id="PTHR43024:SF1">
    <property type="entry name" value="UDP-N-ACETYLMURAMOYL-TRIPEPTIDE--D-ALANYL-D-ALANINE LIGASE"/>
    <property type="match status" value="1"/>
</dbReference>
<evidence type="ECO:0000256" key="12">
    <source>
        <dbReference type="ARBA" id="ARBA00022984"/>
    </source>
</evidence>
<comment type="catalytic activity">
    <reaction evidence="16 17">
        <text>D-alanyl-D-alanine + UDP-N-acetyl-alpha-D-muramoyl-L-alanyl-gamma-D-glutamyl-meso-2,6-diaminopimelate + ATP = UDP-N-acetyl-alpha-D-muramoyl-L-alanyl-gamma-D-glutamyl-meso-2,6-diaminopimeloyl-D-alanyl-D-alanine + ADP + phosphate + H(+)</text>
        <dbReference type="Rhea" id="RHEA:28374"/>
        <dbReference type="ChEBI" id="CHEBI:15378"/>
        <dbReference type="ChEBI" id="CHEBI:30616"/>
        <dbReference type="ChEBI" id="CHEBI:43474"/>
        <dbReference type="ChEBI" id="CHEBI:57822"/>
        <dbReference type="ChEBI" id="CHEBI:61386"/>
        <dbReference type="ChEBI" id="CHEBI:83905"/>
        <dbReference type="ChEBI" id="CHEBI:456216"/>
        <dbReference type="EC" id="6.3.2.10"/>
    </reaction>
</comment>
<dbReference type="SUPFAM" id="SSF53244">
    <property type="entry name" value="MurD-like peptide ligases, peptide-binding domain"/>
    <property type="match status" value="1"/>
</dbReference>
<proteinExistence type="inferred from homology"/>
<dbReference type="Gene3D" id="3.40.1390.10">
    <property type="entry name" value="MurE/MurF, N-terminal domain"/>
    <property type="match status" value="1"/>
</dbReference>
<dbReference type="Pfam" id="PF13242">
    <property type="entry name" value="Hydrolase_like"/>
    <property type="match status" value="1"/>
</dbReference>
<evidence type="ECO:0000256" key="9">
    <source>
        <dbReference type="ARBA" id="ARBA00022833"/>
    </source>
</evidence>
<keyword evidence="12 16" id="KW-0573">Peptidoglycan synthesis</keyword>
<dbReference type="AlphaFoldDB" id="A0A2D3NYC6"/>
<dbReference type="GO" id="GO:0009252">
    <property type="term" value="P:peptidoglycan biosynthetic process"/>
    <property type="evidence" value="ECO:0007669"/>
    <property type="project" value="UniProtKB-UniRule"/>
</dbReference>
<evidence type="ECO:0000259" key="18">
    <source>
        <dbReference type="Pfam" id="PF02875"/>
    </source>
</evidence>
<sequence length="613" mass="69976">MEIKMNKAIFLDRDGTINVEKDYIYKCEDLVFEEGSVEALKTFKNLGYILIVVSNQSGIARGYFTEEDLKAFNNNMNEKLKEEAVEITEFYCCPHHPDGLAEYKKVCDCRKPNNKMLEDAIEKYNIDREKSYMIGDKASDIGAGLKSKLKTVLVKTGYGLKDMEKIDKNETLVCENLKDFSEVLKREKLNELIFEEFSKKVQIKNVVMDSRKVTEGSLFFAINNGNSYVKDVLDKGASLVIADNTDIADERIVKVTDTVATMQDLATKYRNKLDTQVIGITGSNGKTSTKDIVYSLLSKKAKTLKTEGNYNNHIGLPYTLLNVTDEEKFVVLEMGMSSLGEIRRLGEISNPDYAIITNIGDSHIEFLKTRDNVFKAKTELLEFVNKENTFVCGDDVYLAKLDVNKIGFNEDNNFRIESYEFSDKGSKFALDGKEYEMSLLGKHNISNTAIAIELAKKIGLSDEEIKEGLKDIKISSMRFQEIRVGEDIYINDAYNASPTSMKAAIDTLNEIYDDKYKIAILGDMLELGEDEVKYHVEVLNYLLDKKIKLIYLYGERMKKAYDIFMKNKSEEYRFWYYPTKEGIVESLKNIRMEKVILLKASRGTALEDIIVKE</sequence>
<keyword evidence="9" id="KW-0862">Zinc</keyword>
<name>A0A2D3NYC6_9FUSO</name>
<dbReference type="EMBL" id="CP024699">
    <property type="protein sequence ID" value="ATV59674.1"/>
    <property type="molecule type" value="Genomic_DNA"/>
</dbReference>
<keyword evidence="15 16" id="KW-0961">Cell wall biogenesis/degradation</keyword>
<feature type="domain" description="Mur ligase central" evidence="19">
    <location>
        <begin position="280"/>
        <end position="454"/>
    </location>
</feature>
<dbReference type="Gene3D" id="3.90.190.20">
    <property type="entry name" value="Mur ligase, C-terminal domain"/>
    <property type="match status" value="1"/>
</dbReference>
<keyword evidence="14 16" id="KW-0131">Cell cycle</keyword>
<dbReference type="InterPro" id="IPR006543">
    <property type="entry name" value="Histidinol-phos"/>
</dbReference>
<dbReference type="InterPro" id="IPR004101">
    <property type="entry name" value="Mur_ligase_C"/>
</dbReference>
<dbReference type="InterPro" id="IPR005863">
    <property type="entry name" value="UDP-N-AcMur_synth"/>
</dbReference>
<dbReference type="NCBIfam" id="NF006506">
    <property type="entry name" value="PRK08942.1"/>
    <property type="match status" value="1"/>
</dbReference>
<dbReference type="Gene3D" id="3.40.50.1000">
    <property type="entry name" value="HAD superfamily/HAD-like"/>
    <property type="match status" value="1"/>
</dbReference>
<dbReference type="InterPro" id="IPR051046">
    <property type="entry name" value="MurCDEF_CellWall_CoF430Synth"/>
</dbReference>
<dbReference type="PANTHER" id="PTHR43024">
    <property type="entry name" value="UDP-N-ACETYLMURAMOYL-TRIPEPTIDE--D-ALANYL-D-ALANINE LIGASE"/>
    <property type="match status" value="1"/>
</dbReference>
<dbReference type="Pfam" id="PF08245">
    <property type="entry name" value="Mur_ligase_M"/>
    <property type="match status" value="1"/>
</dbReference>
<organism evidence="20 21">
    <name type="scientific">Fusobacterium pseudoperiodonticum</name>
    <dbReference type="NCBI Taxonomy" id="2663009"/>
    <lineage>
        <taxon>Bacteria</taxon>
        <taxon>Fusobacteriati</taxon>
        <taxon>Fusobacteriota</taxon>
        <taxon>Fusobacteriia</taxon>
        <taxon>Fusobacteriales</taxon>
        <taxon>Fusobacteriaceae</taxon>
        <taxon>Fusobacterium</taxon>
    </lineage>
</organism>
<dbReference type="NCBIfam" id="TIGR01662">
    <property type="entry name" value="HAD-SF-IIIA"/>
    <property type="match status" value="1"/>
</dbReference>
<protein>
    <recommendedName>
        <fullName evidence="16 17">UDP-N-acetylmuramoyl-tripeptide--D-alanyl-D-alanine ligase</fullName>
        <ecNumber evidence="16 17">6.3.2.10</ecNumber>
    </recommendedName>
    <alternativeName>
        <fullName evidence="16">D-alanyl-D-alanine-adding enzyme</fullName>
    </alternativeName>
</protein>
<comment type="similarity">
    <text evidence="2">Belongs to the GmhB family.</text>
</comment>
<evidence type="ECO:0000256" key="3">
    <source>
        <dbReference type="ARBA" id="ARBA00022490"/>
    </source>
</evidence>
<feature type="binding site" evidence="16">
    <location>
        <begin position="282"/>
        <end position="288"/>
    </location>
    <ligand>
        <name>ATP</name>
        <dbReference type="ChEBI" id="CHEBI:30616"/>
    </ligand>
</feature>
<dbReference type="GO" id="GO:0046872">
    <property type="term" value="F:metal ion binding"/>
    <property type="evidence" value="ECO:0007669"/>
    <property type="project" value="UniProtKB-KW"/>
</dbReference>
<dbReference type="CDD" id="cd07503">
    <property type="entry name" value="HAD_HisB-N"/>
    <property type="match status" value="1"/>
</dbReference>
<feature type="domain" description="Mur ligase C-terminal" evidence="18">
    <location>
        <begin position="477"/>
        <end position="602"/>
    </location>
</feature>
<evidence type="ECO:0000256" key="7">
    <source>
        <dbReference type="ARBA" id="ARBA00022741"/>
    </source>
</evidence>
<dbReference type="InterPro" id="IPR036412">
    <property type="entry name" value="HAD-like_sf"/>
</dbReference>
<comment type="function">
    <text evidence="16 17">Involved in cell wall formation. Catalyzes the final step in the synthesis of UDP-N-acetylmuramoyl-pentapeptide, the precursor of murein.</text>
</comment>
<evidence type="ECO:0000256" key="1">
    <source>
        <dbReference type="ARBA" id="ARBA00004496"/>
    </source>
</evidence>
<dbReference type="SUPFAM" id="SSF63418">
    <property type="entry name" value="MurE/MurF N-terminal domain"/>
    <property type="match status" value="1"/>
</dbReference>
<dbReference type="GO" id="GO:0071555">
    <property type="term" value="P:cell wall organization"/>
    <property type="evidence" value="ECO:0007669"/>
    <property type="project" value="UniProtKB-KW"/>
</dbReference>
<dbReference type="InterPro" id="IPR023214">
    <property type="entry name" value="HAD_sf"/>
</dbReference>
<gene>
    <name evidence="16" type="primary">murF</name>
    <name evidence="20" type="ORF">CTM72_08115</name>
</gene>
<accession>A0A2D3NYC6</accession>
<evidence type="ECO:0000256" key="15">
    <source>
        <dbReference type="ARBA" id="ARBA00023316"/>
    </source>
</evidence>
<evidence type="ECO:0000256" key="4">
    <source>
        <dbReference type="ARBA" id="ARBA00022598"/>
    </source>
</evidence>
<dbReference type="Gene3D" id="3.40.1190.10">
    <property type="entry name" value="Mur-like, catalytic domain"/>
    <property type="match status" value="1"/>
</dbReference>
<dbReference type="GO" id="GO:0008360">
    <property type="term" value="P:regulation of cell shape"/>
    <property type="evidence" value="ECO:0007669"/>
    <property type="project" value="UniProtKB-KW"/>
</dbReference>
<reference evidence="20 21" key="1">
    <citation type="submission" date="2017-11" db="EMBL/GenBank/DDBJ databases">
        <title>Genome sequencing of Fusobacterium periodonticum KCOM 1261.</title>
        <authorList>
            <person name="Kook J.-K."/>
            <person name="Park S.-N."/>
            <person name="Lim Y.K."/>
        </authorList>
    </citation>
    <scope>NUCLEOTIDE SEQUENCE [LARGE SCALE GENOMIC DNA]</scope>
    <source>
        <strain evidence="20 21">KCOM 1261</strain>
    </source>
</reference>
<evidence type="ECO:0000256" key="16">
    <source>
        <dbReference type="HAMAP-Rule" id="MF_02019"/>
    </source>
</evidence>
<comment type="pathway">
    <text evidence="16 17">Cell wall biogenesis; peptidoglycan biosynthesis.</text>
</comment>
<dbReference type="GO" id="GO:0051301">
    <property type="term" value="P:cell division"/>
    <property type="evidence" value="ECO:0007669"/>
    <property type="project" value="UniProtKB-KW"/>
</dbReference>
<evidence type="ECO:0000256" key="10">
    <source>
        <dbReference type="ARBA" id="ARBA00022840"/>
    </source>
</evidence>
<keyword evidence="4 16" id="KW-0436">Ligase</keyword>
<evidence type="ECO:0000256" key="13">
    <source>
        <dbReference type="ARBA" id="ARBA00023277"/>
    </source>
</evidence>
<keyword evidence="13" id="KW-0119">Carbohydrate metabolism</keyword>
<comment type="subcellular location">
    <subcellularLocation>
        <location evidence="1 16 17">Cytoplasm</location>
    </subcellularLocation>
</comment>
<keyword evidence="5 16" id="KW-0132">Cell division</keyword>
<dbReference type="InterPro" id="IPR036615">
    <property type="entry name" value="Mur_ligase_C_dom_sf"/>
</dbReference>
<dbReference type="GO" id="GO:0016791">
    <property type="term" value="F:phosphatase activity"/>
    <property type="evidence" value="ECO:0007669"/>
    <property type="project" value="InterPro"/>
</dbReference>
<dbReference type="Proteomes" id="UP000230056">
    <property type="component" value="Chromosome"/>
</dbReference>
<dbReference type="InterPro" id="IPR013221">
    <property type="entry name" value="Mur_ligase_cen"/>
</dbReference>
<keyword evidence="6" id="KW-0479">Metal-binding</keyword>
<evidence type="ECO:0000256" key="2">
    <source>
        <dbReference type="ARBA" id="ARBA00005628"/>
    </source>
</evidence>
<dbReference type="EC" id="6.3.2.10" evidence="16 17"/>